<feature type="transmembrane region" description="Helical" evidence="6">
    <location>
        <begin position="155"/>
        <end position="178"/>
    </location>
</feature>
<dbReference type="InterPro" id="IPR002528">
    <property type="entry name" value="MATE_fam"/>
</dbReference>
<keyword evidence="4 6" id="KW-1133">Transmembrane helix</keyword>
<dbReference type="PANTHER" id="PTHR42893:SF46">
    <property type="entry name" value="PROTEIN DETOXIFICATION 44, CHLOROPLASTIC"/>
    <property type="match status" value="1"/>
</dbReference>
<feature type="transmembrane region" description="Helical" evidence="6">
    <location>
        <begin position="270"/>
        <end position="294"/>
    </location>
</feature>
<gene>
    <name evidence="7" type="ORF">GZ22_12055</name>
</gene>
<feature type="transmembrane region" description="Helical" evidence="6">
    <location>
        <begin position="406"/>
        <end position="426"/>
    </location>
</feature>
<evidence type="ECO:0000256" key="6">
    <source>
        <dbReference type="SAM" id="Phobius"/>
    </source>
</evidence>
<protein>
    <submittedName>
        <fullName evidence="7">Damage-inducible protein F</fullName>
    </submittedName>
</protein>
<dbReference type="Pfam" id="PF01554">
    <property type="entry name" value="MatE"/>
    <property type="match status" value="2"/>
</dbReference>
<feature type="transmembrane region" description="Helical" evidence="6">
    <location>
        <begin position="83"/>
        <end position="105"/>
    </location>
</feature>
<name>A0A075LMW0_9BACI</name>
<comment type="subcellular location">
    <subcellularLocation>
        <location evidence="1">Membrane</location>
        <topology evidence="1">Multi-pass membrane protein</topology>
    </subcellularLocation>
</comment>
<evidence type="ECO:0000256" key="1">
    <source>
        <dbReference type="ARBA" id="ARBA00004141"/>
    </source>
</evidence>
<evidence type="ECO:0000256" key="2">
    <source>
        <dbReference type="ARBA" id="ARBA00010199"/>
    </source>
</evidence>
<dbReference type="RefSeq" id="WP_038562686.1">
    <property type="nucleotide sequence ID" value="NZ_CP008876.1"/>
</dbReference>
<keyword evidence="5 6" id="KW-0472">Membrane</keyword>
<sequence length="439" mass="48487">MQHKQYLALALPLTLSTITTPLLGVVDTAVVGQLSNASFIGGVAIGTIIFNTMYWLFGFLRVSTSGFAAQASASLDKDEHVMALMRPFLVAFIVGLLFVLIQQPILHYSLSFLGASDAVNNSASAYFSIRIWGAPFALANYVILGWLIGMSYIKATLVLQISTNVLNIILCILSVHVWDLGVAGVGASTLIAEIFSCVFGIVLLRKYAGSIWQHPFLQVLRRAVDPKPMWRMMKVNRDLFIRTICLLVVFNLFTAKGAAFGEDMLAANAILIQIHYMMAYFFDGFANASSIVAGRALGERNEKLFSQSLRLSLQWGLGIGVILALLFLAAQRWIYPLFSDQQHIIELTGSYANWLVLFPIVASLGLVYYGVFTGVTEVRFVRNSMILAVLLYLAALYALQPLGNHGLWIAFLLFSLGRSVFLIMYVPKLRRLFKQTAAA</sequence>
<feature type="transmembrane region" description="Helical" evidence="6">
    <location>
        <begin position="239"/>
        <end position="258"/>
    </location>
</feature>
<feature type="transmembrane region" description="Helical" evidence="6">
    <location>
        <begin position="384"/>
        <end position="400"/>
    </location>
</feature>
<dbReference type="KEGG" id="tap:GZ22_12055"/>
<dbReference type="Proteomes" id="UP000027980">
    <property type="component" value="Chromosome"/>
</dbReference>
<dbReference type="InterPro" id="IPR044644">
    <property type="entry name" value="DinF-like"/>
</dbReference>
<evidence type="ECO:0000313" key="8">
    <source>
        <dbReference type="Proteomes" id="UP000027980"/>
    </source>
</evidence>
<dbReference type="GeneID" id="34220056"/>
<feature type="transmembrane region" description="Helical" evidence="6">
    <location>
        <begin position="40"/>
        <end position="62"/>
    </location>
</feature>
<proteinExistence type="inferred from homology"/>
<evidence type="ECO:0000256" key="5">
    <source>
        <dbReference type="ARBA" id="ARBA00023136"/>
    </source>
</evidence>
<dbReference type="GO" id="GO:0005886">
    <property type="term" value="C:plasma membrane"/>
    <property type="evidence" value="ECO:0007669"/>
    <property type="project" value="TreeGrafter"/>
</dbReference>
<dbReference type="GO" id="GO:0015297">
    <property type="term" value="F:antiporter activity"/>
    <property type="evidence" value="ECO:0007669"/>
    <property type="project" value="InterPro"/>
</dbReference>
<evidence type="ECO:0000256" key="4">
    <source>
        <dbReference type="ARBA" id="ARBA00022989"/>
    </source>
</evidence>
<dbReference type="CDD" id="cd13136">
    <property type="entry name" value="MATE_DinF_like"/>
    <property type="match status" value="1"/>
</dbReference>
<dbReference type="NCBIfam" id="TIGR00797">
    <property type="entry name" value="matE"/>
    <property type="match status" value="1"/>
</dbReference>
<dbReference type="EMBL" id="CP008876">
    <property type="protein sequence ID" value="AIF67302.1"/>
    <property type="molecule type" value="Genomic_DNA"/>
</dbReference>
<dbReference type="GO" id="GO:0042910">
    <property type="term" value="F:xenobiotic transmembrane transporter activity"/>
    <property type="evidence" value="ECO:0007669"/>
    <property type="project" value="InterPro"/>
</dbReference>
<dbReference type="AlphaFoldDB" id="A0A075LMW0"/>
<feature type="transmembrane region" description="Helical" evidence="6">
    <location>
        <begin position="184"/>
        <end position="204"/>
    </location>
</feature>
<evidence type="ECO:0000256" key="3">
    <source>
        <dbReference type="ARBA" id="ARBA00022692"/>
    </source>
</evidence>
<organism evidence="7 8">
    <name type="scientific">Terribacillus saccharophilus</name>
    <dbReference type="NCBI Taxonomy" id="361277"/>
    <lineage>
        <taxon>Bacteria</taxon>
        <taxon>Bacillati</taxon>
        <taxon>Bacillota</taxon>
        <taxon>Bacilli</taxon>
        <taxon>Bacillales</taxon>
        <taxon>Bacillaceae</taxon>
        <taxon>Terribacillus</taxon>
    </lineage>
</organism>
<accession>A0A075LMW0</accession>
<feature type="transmembrane region" description="Helical" evidence="6">
    <location>
        <begin position="354"/>
        <end position="372"/>
    </location>
</feature>
<dbReference type="PANTHER" id="PTHR42893">
    <property type="entry name" value="PROTEIN DETOXIFICATION 44, CHLOROPLASTIC-RELATED"/>
    <property type="match status" value="1"/>
</dbReference>
<evidence type="ECO:0000313" key="7">
    <source>
        <dbReference type="EMBL" id="AIF67302.1"/>
    </source>
</evidence>
<feature type="transmembrane region" description="Helical" evidence="6">
    <location>
        <begin position="125"/>
        <end position="148"/>
    </location>
</feature>
<keyword evidence="3 6" id="KW-0812">Transmembrane</keyword>
<comment type="similarity">
    <text evidence="2">Belongs to the multi antimicrobial extrusion (MATE) (TC 2.A.66.1) family.</text>
</comment>
<dbReference type="OrthoDB" id="9776324at2"/>
<dbReference type="HOGENOM" id="CLU_012893_16_0_9"/>
<feature type="transmembrane region" description="Helical" evidence="6">
    <location>
        <begin position="315"/>
        <end position="334"/>
    </location>
</feature>
<reference evidence="7 8" key="1">
    <citation type="submission" date="2014-07" db="EMBL/GenBank/DDBJ databases">
        <title>Complete genome sequence of a moderately halophilic bacterium Terribacillus aidingensis MP602, isolated from Cryptomeria fortunei in Tianmu mountain in China.</title>
        <authorList>
            <person name="Wang Y."/>
            <person name="Lu P."/>
            <person name="Zhang L."/>
        </authorList>
    </citation>
    <scope>NUCLEOTIDE SEQUENCE [LARGE SCALE GENOMIC DNA]</scope>
    <source>
        <strain evidence="7 8">MP602</strain>
    </source>
</reference>